<dbReference type="RefSeq" id="XP_047759648.1">
    <property type="nucleotide sequence ID" value="XM_047907533.1"/>
</dbReference>
<feature type="region of interest" description="Disordered" evidence="1">
    <location>
        <begin position="511"/>
        <end position="569"/>
    </location>
</feature>
<reference evidence="2" key="2">
    <citation type="journal article" date="2022" name="Microb. Genom.">
        <title>A chromosome-scale genome assembly of the tomato pathogen Cladosporium fulvum reveals a compartmentalized genome architecture and the presence of a dispensable chromosome.</title>
        <authorList>
            <person name="Zaccaron A.Z."/>
            <person name="Chen L.H."/>
            <person name="Samaras A."/>
            <person name="Stergiopoulos I."/>
        </authorList>
    </citation>
    <scope>NUCLEOTIDE SEQUENCE</scope>
    <source>
        <strain evidence="2">Race5_Kim</strain>
    </source>
</reference>
<dbReference type="KEGG" id="ffu:CLAFUR5_08385"/>
<dbReference type="AlphaFoldDB" id="A0A9Q8LD94"/>
<sequence>MAAKIPLHPFEGIREEIEAGATPIDEQSNNQKRLTFDAIRQLHDVDARADWQGEALVDLQPGWIQTIAVALAHEPTFWAFCLDTAMGFFAEPRIILAPDWVVGPYLKGLYKYCDSFQEGYDKHIKPHEHDIYQAAAFRIREILSHAEDYMEEGSDPITSAKPLSTLNQDITAICLVIRYEKDEITDRNRLAKSLQPLGPMLSSLPMANKMLKSLDTPQSSERDTLSRFGADCLAQLKTAIKVVSLADMQPLSALTLKLSQERASAAALRNTASNIVDDPPAQYEFLRDQFQGLEAPVTYPCWAPPAVAFELKPMPTFMLPEQQGFRNVANVQKNLEVPHEDKSEALLKKVVRQASSFRMARLVSDKELDEELPSSEQLAARCSAAFKKSVATMDLAVFEKLFENLASLTERETRAIAEKRGSSWETYSTMAYRDNWVHVRQFFKALGEFLGDGAEMELDDLERGMALILTAVAGAIEDPVPLLICMDHVLQSLWAVCNDWRVEKEPEIADLEQKEADQKPTPASEAATKTAKKLTGDEEPTTPVPKGKGKKAKADQQTAAEEPAEPTPAQKLKEDVILVKNIFEELAAFAQGTVIEAAVLRFPYKRLYEQSKLSARGTKVGGDRLLDWYGMMSLFEPRCANRDCQRLLANPKNMKEIFRVREVFSVGKRSVRQFVSTNRDDCYPCFISAVSSRDATPMLVVILFYHSQLFHPVADGCKPAVASVAFQVFQSDFNHGGFGEGSKNSVGDIEPHGGVPLRNIVEIILMLDVKTV</sequence>
<reference evidence="2" key="1">
    <citation type="submission" date="2021-12" db="EMBL/GenBank/DDBJ databases">
        <authorList>
            <person name="Zaccaron A."/>
            <person name="Stergiopoulos I."/>
        </authorList>
    </citation>
    <scope>NUCLEOTIDE SEQUENCE</scope>
    <source>
        <strain evidence="2">Race5_Kim</strain>
    </source>
</reference>
<gene>
    <name evidence="2" type="ORF">CLAFUR5_08385</name>
</gene>
<organism evidence="2 3">
    <name type="scientific">Passalora fulva</name>
    <name type="common">Tomato leaf mold</name>
    <name type="synonym">Cladosporium fulvum</name>
    <dbReference type="NCBI Taxonomy" id="5499"/>
    <lineage>
        <taxon>Eukaryota</taxon>
        <taxon>Fungi</taxon>
        <taxon>Dikarya</taxon>
        <taxon>Ascomycota</taxon>
        <taxon>Pezizomycotina</taxon>
        <taxon>Dothideomycetes</taxon>
        <taxon>Dothideomycetidae</taxon>
        <taxon>Mycosphaerellales</taxon>
        <taxon>Mycosphaerellaceae</taxon>
        <taxon>Fulvia</taxon>
    </lineage>
</organism>
<evidence type="ECO:0000313" key="3">
    <source>
        <dbReference type="Proteomes" id="UP000756132"/>
    </source>
</evidence>
<dbReference type="OrthoDB" id="3819974at2759"/>
<accession>A0A9Q8LD94</accession>
<proteinExistence type="predicted"/>
<evidence type="ECO:0000313" key="2">
    <source>
        <dbReference type="EMBL" id="UJO15282.1"/>
    </source>
</evidence>
<dbReference type="EMBL" id="CP090165">
    <property type="protein sequence ID" value="UJO15282.1"/>
    <property type="molecule type" value="Genomic_DNA"/>
</dbReference>
<dbReference type="Proteomes" id="UP000756132">
    <property type="component" value="Chromosome 3"/>
</dbReference>
<evidence type="ECO:0000256" key="1">
    <source>
        <dbReference type="SAM" id="MobiDB-lite"/>
    </source>
</evidence>
<name>A0A9Q8LD94_PASFU</name>
<protein>
    <submittedName>
        <fullName evidence="2">Uncharacterized protein</fullName>
    </submittedName>
</protein>
<keyword evidence="3" id="KW-1185">Reference proteome</keyword>
<dbReference type="GeneID" id="71988263"/>